<protein>
    <submittedName>
        <fullName evidence="2">Restriction endonuclease</fullName>
        <ecNumber evidence="2">3.1.21.-</ecNumber>
    </submittedName>
</protein>
<evidence type="ECO:0000259" key="1">
    <source>
        <dbReference type="Pfam" id="PF04471"/>
    </source>
</evidence>
<dbReference type="EC" id="3.1.21.-" evidence="2"/>
<organism evidence="2 3">
    <name type="scientific">Faecalibacterium intestinale</name>
    <dbReference type="NCBI Taxonomy" id="3133155"/>
    <lineage>
        <taxon>Bacteria</taxon>
        <taxon>Bacillati</taxon>
        <taxon>Bacillota</taxon>
        <taxon>Clostridia</taxon>
        <taxon>Eubacteriales</taxon>
        <taxon>Oscillospiraceae</taxon>
        <taxon>Faecalibacterium</taxon>
    </lineage>
</organism>
<dbReference type="GO" id="GO:0016787">
    <property type="term" value="F:hydrolase activity"/>
    <property type="evidence" value="ECO:0007669"/>
    <property type="project" value="UniProtKB-KW"/>
</dbReference>
<reference evidence="2 3" key="1">
    <citation type="submission" date="2024-03" db="EMBL/GenBank/DDBJ databases">
        <title>Human intestinal bacterial collection.</title>
        <authorList>
            <person name="Pauvert C."/>
            <person name="Hitch T.C.A."/>
            <person name="Clavel T."/>
        </authorList>
    </citation>
    <scope>NUCLEOTIDE SEQUENCE [LARGE SCALE GENOMIC DNA]</scope>
    <source>
        <strain evidence="2 3">CLA-AA-H281</strain>
    </source>
</reference>
<dbReference type="SUPFAM" id="SSF52980">
    <property type="entry name" value="Restriction endonuclease-like"/>
    <property type="match status" value="1"/>
</dbReference>
<sequence length="286" mass="32824">MSKQGEEYECFVQDVYRVLNANDGLSDVVVQHNVKLKGISREHQIDVYWQFSYGTVTYRVAVECKDYKNPVTAEKIEAFRSTLLDIGNIQGIFASRNGFQSGAQQVEKAYGIQLMQIREPLASDWNGYIKDIYINYVFRSILNVHPIILVDLDWVEKNKIDKDKVSGFCSEPKETFVVINKGTLSECKTSFAELINKLPCDKEGKNKILVEKYDDAYLEYKDISMKIKGIKFEYDVQFSYEQQHIDAMDMAKAVVNNVITGKSLLINIRNMVSDFGGKKTEIEVRE</sequence>
<accession>A0ABV1C1R3</accession>
<proteinExistence type="predicted"/>
<name>A0ABV1C1R3_9FIRM</name>
<dbReference type="GO" id="GO:0004519">
    <property type="term" value="F:endonuclease activity"/>
    <property type="evidence" value="ECO:0007669"/>
    <property type="project" value="UniProtKB-KW"/>
</dbReference>
<evidence type="ECO:0000313" key="2">
    <source>
        <dbReference type="EMBL" id="MEQ2385513.1"/>
    </source>
</evidence>
<dbReference type="Pfam" id="PF04471">
    <property type="entry name" value="Mrr_cat"/>
    <property type="match status" value="1"/>
</dbReference>
<dbReference type="RefSeq" id="WP_349186134.1">
    <property type="nucleotide sequence ID" value="NZ_JBBMEN010000005.1"/>
</dbReference>
<keyword evidence="2" id="KW-0378">Hydrolase</keyword>
<keyword evidence="3" id="KW-1185">Reference proteome</keyword>
<keyword evidence="2" id="KW-0540">Nuclease</keyword>
<comment type="caution">
    <text evidence="2">The sequence shown here is derived from an EMBL/GenBank/DDBJ whole genome shotgun (WGS) entry which is preliminary data.</text>
</comment>
<dbReference type="EMBL" id="JBBMEN010000005">
    <property type="protein sequence ID" value="MEQ2385513.1"/>
    <property type="molecule type" value="Genomic_DNA"/>
</dbReference>
<dbReference type="InterPro" id="IPR011856">
    <property type="entry name" value="tRNA_endonuc-like_dom_sf"/>
</dbReference>
<dbReference type="InterPro" id="IPR007560">
    <property type="entry name" value="Restrct_endonuc_IV_Mrr"/>
</dbReference>
<gene>
    <name evidence="2" type="ORF">WMO20_06130</name>
</gene>
<dbReference type="Gene3D" id="3.40.1350.10">
    <property type="match status" value="1"/>
</dbReference>
<dbReference type="Proteomes" id="UP001465119">
    <property type="component" value="Unassembled WGS sequence"/>
</dbReference>
<feature type="domain" description="Restriction endonuclease type IV Mrr" evidence="1">
    <location>
        <begin position="26"/>
        <end position="117"/>
    </location>
</feature>
<dbReference type="InterPro" id="IPR011335">
    <property type="entry name" value="Restrct_endonuc-II-like"/>
</dbReference>
<keyword evidence="2" id="KW-0255">Endonuclease</keyword>
<evidence type="ECO:0000313" key="3">
    <source>
        <dbReference type="Proteomes" id="UP001465119"/>
    </source>
</evidence>